<reference evidence="7" key="1">
    <citation type="submission" date="2023-03" db="EMBL/GenBank/DDBJ databases">
        <title>Massive genome expansion in bonnet fungi (Mycena s.s.) driven by repeated elements and novel gene families across ecological guilds.</title>
        <authorList>
            <consortium name="Lawrence Berkeley National Laboratory"/>
            <person name="Harder C.B."/>
            <person name="Miyauchi S."/>
            <person name="Viragh M."/>
            <person name="Kuo A."/>
            <person name="Thoen E."/>
            <person name="Andreopoulos B."/>
            <person name="Lu D."/>
            <person name="Skrede I."/>
            <person name="Drula E."/>
            <person name="Henrissat B."/>
            <person name="Morin E."/>
            <person name="Kohler A."/>
            <person name="Barry K."/>
            <person name="LaButti K."/>
            <person name="Morin E."/>
            <person name="Salamov A."/>
            <person name="Lipzen A."/>
            <person name="Mereny Z."/>
            <person name="Hegedus B."/>
            <person name="Baldrian P."/>
            <person name="Stursova M."/>
            <person name="Weitz H."/>
            <person name="Taylor A."/>
            <person name="Grigoriev I.V."/>
            <person name="Nagy L.G."/>
            <person name="Martin F."/>
            <person name="Kauserud H."/>
        </authorList>
    </citation>
    <scope>NUCLEOTIDE SEQUENCE</scope>
    <source>
        <strain evidence="7">CBHHK182m</strain>
    </source>
</reference>
<evidence type="ECO:0000256" key="3">
    <source>
        <dbReference type="ARBA" id="ARBA00022833"/>
    </source>
</evidence>
<keyword evidence="5" id="KW-0732">Signal</keyword>
<dbReference type="Proteomes" id="UP001215598">
    <property type="component" value="Unassembled WGS sequence"/>
</dbReference>
<dbReference type="InterPro" id="IPR002893">
    <property type="entry name" value="Znf_MYND"/>
</dbReference>
<dbReference type="PROSITE" id="PS50865">
    <property type="entry name" value="ZF_MYND_2"/>
    <property type="match status" value="1"/>
</dbReference>
<evidence type="ECO:0000313" key="7">
    <source>
        <dbReference type="EMBL" id="KAJ7786553.1"/>
    </source>
</evidence>
<protein>
    <recommendedName>
        <fullName evidence="6">MYND-type domain-containing protein</fullName>
    </recommendedName>
</protein>
<evidence type="ECO:0000256" key="4">
    <source>
        <dbReference type="PROSITE-ProRule" id="PRU00134"/>
    </source>
</evidence>
<keyword evidence="2 4" id="KW-0863">Zinc-finger</keyword>
<evidence type="ECO:0000313" key="8">
    <source>
        <dbReference type="Proteomes" id="UP001215598"/>
    </source>
</evidence>
<feature type="chain" id="PRO_5041929692" description="MYND-type domain-containing protein" evidence="5">
    <location>
        <begin position="22"/>
        <end position="290"/>
    </location>
</feature>
<organism evidence="7 8">
    <name type="scientific">Mycena metata</name>
    <dbReference type="NCBI Taxonomy" id="1033252"/>
    <lineage>
        <taxon>Eukaryota</taxon>
        <taxon>Fungi</taxon>
        <taxon>Dikarya</taxon>
        <taxon>Basidiomycota</taxon>
        <taxon>Agaricomycotina</taxon>
        <taxon>Agaricomycetes</taxon>
        <taxon>Agaricomycetidae</taxon>
        <taxon>Agaricales</taxon>
        <taxon>Marasmiineae</taxon>
        <taxon>Mycenaceae</taxon>
        <taxon>Mycena</taxon>
    </lineage>
</organism>
<feature type="domain" description="MYND-type" evidence="6">
    <location>
        <begin position="76"/>
        <end position="117"/>
    </location>
</feature>
<evidence type="ECO:0000259" key="6">
    <source>
        <dbReference type="PROSITE" id="PS50865"/>
    </source>
</evidence>
<comment type="caution">
    <text evidence="7">The sequence shown here is derived from an EMBL/GenBank/DDBJ whole genome shotgun (WGS) entry which is preliminary data.</text>
</comment>
<evidence type="ECO:0000256" key="5">
    <source>
        <dbReference type="SAM" id="SignalP"/>
    </source>
</evidence>
<keyword evidence="1" id="KW-0479">Metal-binding</keyword>
<name>A0AAD7P3D8_9AGAR</name>
<dbReference type="EMBL" id="JARKIB010000001">
    <property type="protein sequence ID" value="KAJ7786553.1"/>
    <property type="molecule type" value="Genomic_DNA"/>
</dbReference>
<dbReference type="GO" id="GO:0008270">
    <property type="term" value="F:zinc ion binding"/>
    <property type="evidence" value="ECO:0007669"/>
    <property type="project" value="UniProtKB-KW"/>
</dbReference>
<dbReference type="Gene3D" id="6.10.140.2220">
    <property type="match status" value="1"/>
</dbReference>
<dbReference type="SUPFAM" id="SSF144232">
    <property type="entry name" value="HIT/MYND zinc finger-like"/>
    <property type="match status" value="1"/>
</dbReference>
<keyword evidence="8" id="KW-1185">Reference proteome</keyword>
<evidence type="ECO:0000256" key="1">
    <source>
        <dbReference type="ARBA" id="ARBA00022723"/>
    </source>
</evidence>
<dbReference type="AlphaFoldDB" id="A0AAD7P3D8"/>
<accession>A0AAD7P3D8</accession>
<proteinExistence type="predicted"/>
<dbReference type="Pfam" id="PF01753">
    <property type="entry name" value="zf-MYND"/>
    <property type="match status" value="1"/>
</dbReference>
<keyword evidence="3" id="KW-0862">Zinc</keyword>
<sequence length="290" mass="33416">MGTRCLLGSILFYFLPQNRECQKAQWSTHKTWCKRQKEINDLTRGFIDQVEGLSLVRYGAPEEERTYPKPHYSPRCDNCNTRQKEGTVLKRCNGCGNARYCGDICQKEDWPHHRQNCRLNRESKATLDADSNTQKMKADLEKFVTTFRLEMYDAAVFALKVHYNRMAGFRSAFEICLLYNPGAEKAHCRFKLSSWKCVPFAQVEQCIVDAVLYPTIDDLFQEEGSVGPNAPVHTFIIVRVVDSQYKQRIVETIHAVCDPDLGPYSGNWENDFIHSIEWVQQGMPKLGRSA</sequence>
<feature type="signal peptide" evidence="5">
    <location>
        <begin position="1"/>
        <end position="21"/>
    </location>
</feature>
<gene>
    <name evidence="7" type="ORF">B0H16DRAFT_1490848</name>
</gene>
<evidence type="ECO:0000256" key="2">
    <source>
        <dbReference type="ARBA" id="ARBA00022771"/>
    </source>
</evidence>